<feature type="transmembrane region" description="Helical" evidence="8">
    <location>
        <begin position="46"/>
        <end position="64"/>
    </location>
</feature>
<keyword evidence="5 8" id="KW-0812">Transmembrane</keyword>
<feature type="transmembrane region" description="Helical" evidence="8">
    <location>
        <begin position="6"/>
        <end position="25"/>
    </location>
</feature>
<dbReference type="GO" id="GO:0055085">
    <property type="term" value="P:transmembrane transport"/>
    <property type="evidence" value="ECO:0007669"/>
    <property type="project" value="InterPro"/>
</dbReference>
<feature type="transmembrane region" description="Helical" evidence="8">
    <location>
        <begin position="70"/>
        <end position="88"/>
    </location>
</feature>
<dbReference type="AlphaFoldDB" id="A0AB39UTB2"/>
<organism evidence="9">
    <name type="scientific">Thermohahella caldifontis</name>
    <dbReference type="NCBI Taxonomy" id="3142973"/>
    <lineage>
        <taxon>Bacteria</taxon>
        <taxon>Pseudomonadati</taxon>
        <taxon>Pseudomonadota</taxon>
        <taxon>Gammaproteobacteria</taxon>
        <taxon>Oceanospirillales</taxon>
        <taxon>Hahellaceae</taxon>
        <taxon>Thermohahella</taxon>
    </lineage>
</organism>
<evidence type="ECO:0000256" key="6">
    <source>
        <dbReference type="ARBA" id="ARBA00022989"/>
    </source>
</evidence>
<dbReference type="Gene3D" id="1.20.1530.20">
    <property type="match status" value="1"/>
</dbReference>
<reference evidence="9" key="1">
    <citation type="submission" date="2024-05" db="EMBL/GenBank/DDBJ databases">
        <title>Genome sequencing of novel strain.</title>
        <authorList>
            <person name="Ganbat D."/>
            <person name="Ganbat S."/>
            <person name="Lee S.-J."/>
        </authorList>
    </citation>
    <scope>NUCLEOTIDE SEQUENCE</scope>
    <source>
        <strain evidence="9">SMD15-11</strain>
    </source>
</reference>
<feature type="transmembrane region" description="Helical" evidence="8">
    <location>
        <begin position="128"/>
        <end position="149"/>
    </location>
</feature>
<keyword evidence="7 8" id="KW-0472">Membrane</keyword>
<feature type="transmembrane region" description="Helical" evidence="8">
    <location>
        <begin position="285"/>
        <end position="311"/>
    </location>
</feature>
<evidence type="ECO:0000256" key="5">
    <source>
        <dbReference type="ARBA" id="ARBA00022692"/>
    </source>
</evidence>
<feature type="transmembrane region" description="Helical" evidence="8">
    <location>
        <begin position="100"/>
        <end position="122"/>
    </location>
</feature>
<dbReference type="EMBL" id="CP154858">
    <property type="protein sequence ID" value="XDT71207.1"/>
    <property type="molecule type" value="Genomic_DNA"/>
</dbReference>
<keyword evidence="4" id="KW-1003">Cell membrane</keyword>
<evidence type="ECO:0000256" key="8">
    <source>
        <dbReference type="SAM" id="Phobius"/>
    </source>
</evidence>
<evidence type="ECO:0000313" key="9">
    <source>
        <dbReference type="EMBL" id="XDT71207.1"/>
    </source>
</evidence>
<dbReference type="RefSeq" id="WP_369600245.1">
    <property type="nucleotide sequence ID" value="NZ_CP154858.1"/>
</dbReference>
<gene>
    <name evidence="9" type="ORF">AAIA72_10355</name>
</gene>
<dbReference type="GO" id="GO:0005886">
    <property type="term" value="C:plasma membrane"/>
    <property type="evidence" value="ECO:0007669"/>
    <property type="project" value="UniProtKB-SubCell"/>
</dbReference>
<feature type="transmembrane region" description="Helical" evidence="8">
    <location>
        <begin position="199"/>
        <end position="216"/>
    </location>
</feature>
<evidence type="ECO:0000256" key="2">
    <source>
        <dbReference type="ARBA" id="ARBA00010145"/>
    </source>
</evidence>
<evidence type="ECO:0000256" key="4">
    <source>
        <dbReference type="ARBA" id="ARBA00022475"/>
    </source>
</evidence>
<dbReference type="InterPro" id="IPR004776">
    <property type="entry name" value="Mem_transp_PIN-like"/>
</dbReference>
<dbReference type="PANTHER" id="PTHR36838">
    <property type="entry name" value="AUXIN EFFLUX CARRIER FAMILY PROTEIN"/>
    <property type="match status" value="1"/>
</dbReference>
<keyword evidence="6 8" id="KW-1133">Transmembrane helix</keyword>
<evidence type="ECO:0000256" key="7">
    <source>
        <dbReference type="ARBA" id="ARBA00023136"/>
    </source>
</evidence>
<feature type="transmembrane region" description="Helical" evidence="8">
    <location>
        <begin position="237"/>
        <end position="265"/>
    </location>
</feature>
<dbReference type="InterPro" id="IPR038770">
    <property type="entry name" value="Na+/solute_symporter_sf"/>
</dbReference>
<feature type="transmembrane region" description="Helical" evidence="8">
    <location>
        <begin position="170"/>
        <end position="187"/>
    </location>
</feature>
<name>A0AB39UTB2_9GAMM</name>
<comment type="subcellular location">
    <subcellularLocation>
        <location evidence="1">Cell membrane</location>
        <topology evidence="1">Multi-pass membrane protein</topology>
    </subcellularLocation>
</comment>
<evidence type="ECO:0000256" key="1">
    <source>
        <dbReference type="ARBA" id="ARBA00004651"/>
    </source>
</evidence>
<protein>
    <submittedName>
        <fullName evidence="9">AEC family transporter</fullName>
    </submittedName>
</protein>
<comment type="similarity">
    <text evidence="2">Belongs to the auxin efflux carrier (TC 2.A.69) family.</text>
</comment>
<keyword evidence="3" id="KW-0813">Transport</keyword>
<dbReference type="KEGG" id="tcd:AAIA72_10355"/>
<evidence type="ECO:0000256" key="3">
    <source>
        <dbReference type="ARBA" id="ARBA00022448"/>
    </source>
</evidence>
<dbReference type="PANTHER" id="PTHR36838:SF4">
    <property type="entry name" value="AUXIN EFFLUX CARRIER FAMILY PROTEIN"/>
    <property type="match status" value="1"/>
</dbReference>
<sequence>MWDALVFAFDAIAPIFLVVLLGVVFRQRGWIDHQFVQQGSRLVFNVALPTLIFLSLSTLDLNQVLDPRQVIVALTGVLLGFLALWWFSRIHVPRADQRGVWVQGAFRGNLGIVGIALCAQVYGATNLAMASLLLGVITLLYNVLSVWVLQRARQQTSSGWHPLVTSMLRNPLILSILASLPFAWWHLSLPGWIHTAAGYFARMTLPLALICVGASLSPDVLRRAGKLALTASLAKLVLLPAAQLALAMAAGVSGMALGTLFLMLGSPTATASFIMVRAMGGDDELAAAIIVISTLASFVTLATGLTCLRVLGLI</sequence>
<accession>A0AB39UTB2</accession>
<proteinExistence type="inferred from homology"/>
<dbReference type="Pfam" id="PF03547">
    <property type="entry name" value="Mem_trans"/>
    <property type="match status" value="2"/>
</dbReference>